<evidence type="ECO:0000256" key="1">
    <source>
        <dbReference type="ARBA" id="ARBA00022737"/>
    </source>
</evidence>
<dbReference type="Proteomes" id="UP000324233">
    <property type="component" value="Chromosome"/>
</dbReference>
<evidence type="ECO:0000313" key="5">
    <source>
        <dbReference type="EMBL" id="QEH35285.1"/>
    </source>
</evidence>
<dbReference type="OrthoDB" id="287211at2"/>
<evidence type="ECO:0000256" key="3">
    <source>
        <dbReference type="PROSITE-ProRule" id="PRU00339"/>
    </source>
</evidence>
<protein>
    <submittedName>
        <fullName evidence="5">Tetratricopeptide repeat protein</fullName>
    </submittedName>
</protein>
<dbReference type="Gene3D" id="1.25.40.10">
    <property type="entry name" value="Tetratricopeptide repeat domain"/>
    <property type="match status" value="3"/>
</dbReference>
<keyword evidence="2 3" id="KW-0802">TPR repeat</keyword>
<organism evidence="5 6">
    <name type="scientific">Aquisphaera giovannonii</name>
    <dbReference type="NCBI Taxonomy" id="406548"/>
    <lineage>
        <taxon>Bacteria</taxon>
        <taxon>Pseudomonadati</taxon>
        <taxon>Planctomycetota</taxon>
        <taxon>Planctomycetia</taxon>
        <taxon>Isosphaerales</taxon>
        <taxon>Isosphaeraceae</taxon>
        <taxon>Aquisphaera</taxon>
    </lineage>
</organism>
<dbReference type="AlphaFoldDB" id="A0A5B9W546"/>
<evidence type="ECO:0000313" key="6">
    <source>
        <dbReference type="Proteomes" id="UP000324233"/>
    </source>
</evidence>
<keyword evidence="6" id="KW-1185">Reference proteome</keyword>
<dbReference type="PROSITE" id="PS50005">
    <property type="entry name" value="TPR"/>
    <property type="match status" value="1"/>
</dbReference>
<proteinExistence type="predicted"/>
<feature type="repeat" description="TPR" evidence="3">
    <location>
        <begin position="297"/>
        <end position="330"/>
    </location>
</feature>
<dbReference type="SUPFAM" id="SSF48452">
    <property type="entry name" value="TPR-like"/>
    <property type="match status" value="1"/>
</dbReference>
<keyword evidence="4" id="KW-0812">Transmembrane</keyword>
<evidence type="ECO:0000256" key="2">
    <source>
        <dbReference type="ARBA" id="ARBA00022803"/>
    </source>
</evidence>
<dbReference type="Pfam" id="PF07719">
    <property type="entry name" value="TPR_2"/>
    <property type="match status" value="1"/>
</dbReference>
<accession>A0A5B9W546</accession>
<name>A0A5B9W546_9BACT</name>
<keyword evidence="4" id="KW-0472">Membrane</keyword>
<feature type="transmembrane region" description="Helical" evidence="4">
    <location>
        <begin position="25"/>
        <end position="45"/>
    </location>
</feature>
<keyword evidence="1" id="KW-0677">Repeat</keyword>
<keyword evidence="4" id="KW-1133">Transmembrane helix</keyword>
<evidence type="ECO:0000256" key="4">
    <source>
        <dbReference type="SAM" id="Phobius"/>
    </source>
</evidence>
<reference evidence="5 6" key="1">
    <citation type="submission" date="2019-08" db="EMBL/GenBank/DDBJ databases">
        <title>Deep-cultivation of Planctomycetes and their phenomic and genomic characterization uncovers novel biology.</title>
        <authorList>
            <person name="Wiegand S."/>
            <person name="Jogler M."/>
            <person name="Boedeker C."/>
            <person name="Pinto D."/>
            <person name="Vollmers J."/>
            <person name="Rivas-Marin E."/>
            <person name="Kohn T."/>
            <person name="Peeters S.H."/>
            <person name="Heuer A."/>
            <person name="Rast P."/>
            <person name="Oberbeckmann S."/>
            <person name="Bunk B."/>
            <person name="Jeske O."/>
            <person name="Meyerdierks A."/>
            <person name="Storesund J.E."/>
            <person name="Kallscheuer N."/>
            <person name="Luecker S."/>
            <person name="Lage O.M."/>
            <person name="Pohl T."/>
            <person name="Merkel B.J."/>
            <person name="Hornburger P."/>
            <person name="Mueller R.-W."/>
            <person name="Bruemmer F."/>
            <person name="Labrenz M."/>
            <person name="Spormann A.M."/>
            <person name="Op den Camp H."/>
            <person name="Overmann J."/>
            <person name="Amann R."/>
            <person name="Jetten M.S.M."/>
            <person name="Mascher T."/>
            <person name="Medema M.H."/>
            <person name="Devos D.P."/>
            <person name="Kaster A.-K."/>
            <person name="Ovreas L."/>
            <person name="Rohde M."/>
            <person name="Galperin M.Y."/>
            <person name="Jogler C."/>
        </authorList>
    </citation>
    <scope>NUCLEOTIDE SEQUENCE [LARGE SCALE GENOMIC DNA]</scope>
    <source>
        <strain evidence="5 6">OJF2</strain>
    </source>
</reference>
<gene>
    <name evidence="5" type="ORF">OJF2_38330</name>
</gene>
<dbReference type="InterPro" id="IPR019734">
    <property type="entry name" value="TPR_rpt"/>
</dbReference>
<dbReference type="InterPro" id="IPR011990">
    <property type="entry name" value="TPR-like_helical_dom_sf"/>
</dbReference>
<dbReference type="InterPro" id="IPR013105">
    <property type="entry name" value="TPR_2"/>
</dbReference>
<sequence>MTTTQSAPITPAPAPAVASPRRGRAASAILALCAALFVLDAWWYWRDTRPVMSPAAIEGLMRREQYREAAAALRERLRRSPRDVESRLMLARTLGALDDPIGCARELHEVPFWWPDKPEVAFREGQSYLVAQRAKDAEACWLPLIKDDPLHPTPPDVLDAASDQLLGIYATEDRWDDAADVIWETYDRVGPDRRYRLLGMRINSELERVAPAASLPILERYVAADPTDWEALRARARALAALNRKDEAARDFRACLAGRPGDARAWRDYLTMLYDSGDQEGWAALLERPPAAADDEPEAWRHRGLLKEKAEDWEGALRDYRKALELNPYSMASRYRAAQMEQRLGHREAAEEDRKRADELRDARSALRSSFGKLLIAQAARDNHQPPADPDVPAAMRKVADLCGKLGWARLKEAYNALADRS</sequence>
<dbReference type="RefSeq" id="WP_148595107.1">
    <property type="nucleotide sequence ID" value="NZ_CP042997.1"/>
</dbReference>
<dbReference type="SMART" id="SM00028">
    <property type="entry name" value="TPR"/>
    <property type="match status" value="2"/>
</dbReference>
<dbReference type="EMBL" id="CP042997">
    <property type="protein sequence ID" value="QEH35285.1"/>
    <property type="molecule type" value="Genomic_DNA"/>
</dbReference>
<dbReference type="KEGG" id="agv:OJF2_38330"/>